<feature type="domain" description="Protein arginine N-methyltransferase" evidence="8">
    <location>
        <begin position="175"/>
        <end position="302"/>
    </location>
</feature>
<dbReference type="InterPro" id="IPR025799">
    <property type="entry name" value="Arg_MeTrfase"/>
</dbReference>
<dbReference type="STRING" id="9643.ENSUAMP00000035159"/>
<keyword evidence="5" id="KW-0007">Acetylation</keyword>
<comment type="catalytic activity">
    <reaction evidence="6">
        <text>N(omega)-methyl-L-arginyl-[protein] + S-adenosyl-L-methionine = N(omega),N(omega)-dimethyl-L-arginyl-[protein] + S-adenosyl-L-homocysteine + H(+)</text>
        <dbReference type="Rhea" id="RHEA:48104"/>
        <dbReference type="Rhea" id="RHEA-COMP:11990"/>
        <dbReference type="Rhea" id="RHEA-COMP:11991"/>
        <dbReference type="ChEBI" id="CHEBI:15378"/>
        <dbReference type="ChEBI" id="CHEBI:57856"/>
        <dbReference type="ChEBI" id="CHEBI:59789"/>
        <dbReference type="ChEBI" id="CHEBI:61897"/>
        <dbReference type="ChEBI" id="CHEBI:65280"/>
    </reaction>
    <physiologicalReaction direction="left-to-right" evidence="6">
        <dbReference type="Rhea" id="RHEA:48105"/>
    </physiologicalReaction>
</comment>
<protein>
    <recommendedName>
        <fullName evidence="8">Protein arginine N-methyltransferase domain-containing protein</fullName>
    </recommendedName>
</protein>
<evidence type="ECO:0000256" key="6">
    <source>
        <dbReference type="ARBA" id="ARBA00047655"/>
    </source>
</evidence>
<accession>A0A452SQW1</accession>
<comment type="subcellular location">
    <subcellularLocation>
        <location evidence="1">Nucleus</location>
        <location evidence="1">Nucleoplasm</location>
    </subcellularLocation>
</comment>
<evidence type="ECO:0000259" key="8">
    <source>
        <dbReference type="Pfam" id="PF22528"/>
    </source>
</evidence>
<evidence type="ECO:0000256" key="7">
    <source>
        <dbReference type="SAM" id="MobiDB-lite"/>
    </source>
</evidence>
<evidence type="ECO:0000256" key="3">
    <source>
        <dbReference type="ARBA" id="ARBA00022679"/>
    </source>
</evidence>
<sequence>GVGEKATNRIVEVSRGRTESSERPKAEDMTSKDDYFIPRLPSAFKKKKTSMFHNPPLFKDKVVPDMGSGTGILCRLAAKAGARKVTGIECSSISDFAAKITKANKLEHVVTVVKGRGKEAERPAEKVAMSTSKGTGCCLFFGPTLNTVLSALGKRLAPDGLIVPDRAARQDHCRENIYASDVSCIKDVAVKEPLGEVLDPTQLLTNACLIKEVDACTVKVEDWPSPPLLPARCGMATCLRWWPPSTSSSPAAKDGLFHQLRGPLDTHGKQTVLCAEDPLAAKTGEEIFGTIGMGPAAENHHDPAFTGQLCELSRSTGYRTH</sequence>
<evidence type="ECO:0000256" key="4">
    <source>
        <dbReference type="ARBA" id="ARBA00022691"/>
    </source>
</evidence>
<name>A0A452SQW1_URSAM</name>
<keyword evidence="2" id="KW-0489">Methyltransferase</keyword>
<dbReference type="PANTHER" id="PTHR11006">
    <property type="entry name" value="PROTEIN ARGININE N-METHYLTRANSFERASE"/>
    <property type="match status" value="1"/>
</dbReference>
<dbReference type="PANTHER" id="PTHR11006:SF54">
    <property type="entry name" value="PROTEIN ARGININE N-METHYLTRANSFERASE 1"/>
    <property type="match status" value="1"/>
</dbReference>
<dbReference type="Ensembl" id="ENSUAMT00000039139.1">
    <property type="protein sequence ID" value="ENSUAMP00000035159.1"/>
    <property type="gene ID" value="ENSUAMG00000026705.1"/>
</dbReference>
<evidence type="ECO:0000313" key="10">
    <source>
        <dbReference type="Proteomes" id="UP000291022"/>
    </source>
</evidence>
<reference evidence="9" key="3">
    <citation type="submission" date="2025-09" db="UniProtKB">
        <authorList>
            <consortium name="Ensembl"/>
        </authorList>
    </citation>
    <scope>IDENTIFICATION</scope>
</reference>
<dbReference type="AlphaFoldDB" id="A0A452SQW1"/>
<dbReference type="OMA" id="ACTVKVE"/>
<dbReference type="InterPro" id="IPR029063">
    <property type="entry name" value="SAM-dependent_MTases_sf"/>
</dbReference>
<proteinExistence type="predicted"/>
<dbReference type="GeneTree" id="ENSGT00940000154700"/>
<dbReference type="Proteomes" id="UP000291022">
    <property type="component" value="Unassembled WGS sequence"/>
</dbReference>
<reference evidence="10" key="1">
    <citation type="submission" date="2016-06" db="EMBL/GenBank/DDBJ databases">
        <title>De novo assembly and RNA-Seq shows season-dependent expression and editing in black bear kidneys.</title>
        <authorList>
            <person name="Korstanje R."/>
            <person name="Srivastava A."/>
            <person name="Sarsani V.K."/>
            <person name="Sheehan S.M."/>
            <person name="Seger R.L."/>
            <person name="Barter M.E."/>
            <person name="Lindqvist C."/>
            <person name="Brody L.C."/>
            <person name="Mullikin J.C."/>
        </authorList>
    </citation>
    <scope>NUCLEOTIDE SEQUENCE [LARGE SCALE GENOMIC DNA]</scope>
</reference>
<organism evidence="9 10">
    <name type="scientific">Ursus americanus</name>
    <name type="common">American black bear</name>
    <name type="synonym">Euarctos americanus</name>
    <dbReference type="NCBI Taxonomy" id="9643"/>
    <lineage>
        <taxon>Eukaryota</taxon>
        <taxon>Metazoa</taxon>
        <taxon>Chordata</taxon>
        <taxon>Craniata</taxon>
        <taxon>Vertebrata</taxon>
        <taxon>Euteleostomi</taxon>
        <taxon>Mammalia</taxon>
        <taxon>Eutheria</taxon>
        <taxon>Laurasiatheria</taxon>
        <taxon>Carnivora</taxon>
        <taxon>Caniformia</taxon>
        <taxon>Ursidae</taxon>
        <taxon>Ursus</taxon>
    </lineage>
</organism>
<evidence type="ECO:0000256" key="2">
    <source>
        <dbReference type="ARBA" id="ARBA00022603"/>
    </source>
</evidence>
<dbReference type="GO" id="GO:0005654">
    <property type="term" value="C:nucleoplasm"/>
    <property type="evidence" value="ECO:0007669"/>
    <property type="project" value="UniProtKB-SubCell"/>
</dbReference>
<reference evidence="9" key="2">
    <citation type="submission" date="2025-08" db="UniProtKB">
        <authorList>
            <consortium name="Ensembl"/>
        </authorList>
    </citation>
    <scope>IDENTIFICATION</scope>
</reference>
<keyword evidence="10" id="KW-1185">Reference proteome</keyword>
<evidence type="ECO:0000256" key="1">
    <source>
        <dbReference type="ARBA" id="ARBA00004642"/>
    </source>
</evidence>
<keyword evidence="3" id="KW-0808">Transferase</keyword>
<dbReference type="Gene3D" id="3.40.50.150">
    <property type="entry name" value="Vaccinia Virus protein VP39"/>
    <property type="match status" value="1"/>
</dbReference>
<dbReference type="GO" id="GO:0035242">
    <property type="term" value="F:protein-arginine omega-N asymmetric methyltransferase activity"/>
    <property type="evidence" value="ECO:0007669"/>
    <property type="project" value="TreeGrafter"/>
</dbReference>
<dbReference type="Pfam" id="PF22528">
    <property type="entry name" value="PRMT_C"/>
    <property type="match status" value="1"/>
</dbReference>
<evidence type="ECO:0000313" key="9">
    <source>
        <dbReference type="Ensembl" id="ENSUAMP00000035159.1"/>
    </source>
</evidence>
<feature type="compositionally biased region" description="Basic and acidic residues" evidence="7">
    <location>
        <begin position="12"/>
        <end position="32"/>
    </location>
</feature>
<feature type="region of interest" description="Disordered" evidence="7">
    <location>
        <begin position="1"/>
        <end position="32"/>
    </location>
</feature>
<dbReference type="Gene3D" id="2.70.160.11">
    <property type="entry name" value="Hnrnp arginine n-methyltransferase1"/>
    <property type="match status" value="1"/>
</dbReference>
<dbReference type="GO" id="GO:0042054">
    <property type="term" value="F:histone methyltransferase activity"/>
    <property type="evidence" value="ECO:0007669"/>
    <property type="project" value="TreeGrafter"/>
</dbReference>
<dbReference type="GO" id="GO:0035241">
    <property type="term" value="F:protein-arginine omega-N monomethyltransferase activity"/>
    <property type="evidence" value="ECO:0007669"/>
    <property type="project" value="TreeGrafter"/>
</dbReference>
<dbReference type="GO" id="GO:0032259">
    <property type="term" value="P:methylation"/>
    <property type="evidence" value="ECO:0007669"/>
    <property type="project" value="UniProtKB-KW"/>
</dbReference>
<keyword evidence="4" id="KW-0949">S-adenosyl-L-methionine</keyword>
<evidence type="ECO:0000256" key="5">
    <source>
        <dbReference type="ARBA" id="ARBA00022990"/>
    </source>
</evidence>
<dbReference type="InterPro" id="IPR055135">
    <property type="entry name" value="PRMT_dom"/>
</dbReference>
<dbReference type="CDD" id="cd02440">
    <property type="entry name" value="AdoMet_MTases"/>
    <property type="match status" value="1"/>
</dbReference>
<dbReference type="SUPFAM" id="SSF53335">
    <property type="entry name" value="S-adenosyl-L-methionine-dependent methyltransferases"/>
    <property type="match status" value="1"/>
</dbReference>